<dbReference type="InterPro" id="IPR023614">
    <property type="entry name" value="Porin_dom_sf"/>
</dbReference>
<comment type="caution">
    <text evidence="2">The sequence shown here is derived from an EMBL/GenBank/DDBJ whole genome shotgun (WGS) entry which is preliminary data.</text>
</comment>
<feature type="compositionally biased region" description="Low complexity" evidence="1">
    <location>
        <begin position="108"/>
        <end position="127"/>
    </location>
</feature>
<sequence length="509" mass="56383">MDAPPSRASPMPDWRFSATKRNSIPFHHQLILVKLSHPPADLLRMKKLKRHLPLLLLAFGLALSNPALSGPKQMLMLMEMLKQNGSLTEAQFQQLKAAMEAEEPPATPSSSPSPVSPPMMAEPAPSETGEVRLSTRGGSIKAEAYDGESSLELTAQITADAAFYSSDQSDLGDGAEIRYARIGLEGSLYGAWEYGLEADFAGEDIGLKDAWLGYRSLGRSLIRGGLFKQPFSLEKATPSAHQTFMERSLINELAPGKNIGVGMESHDTHWYLAGGIFGEGPNDADDKLDDEGWGGSLRGVWAPLPEKGRVIHLGASADYRNFGGDSDTEASWRIRTHPESHIVDKTNYLLDTGKIKHIDHSHSLALEAAAVYGPFSLQGEYLRTRINIEDYAEPLNFHGYYIAGSWFITGESRNYDIKQARFERITPRSNFGWGEGRGAWELALRHSYLDLDDQDIQGGRQSNTTFGLNWYINPNTRFMANYILVDTDPDASGLNNNPKIFQLRGQYDF</sequence>
<dbReference type="Pfam" id="PF07396">
    <property type="entry name" value="Porin_O_P"/>
    <property type="match status" value="1"/>
</dbReference>
<accession>G2DEN1</accession>
<gene>
    <name evidence="2" type="ORF">Rifp1Sym_cd00060</name>
</gene>
<dbReference type="AlphaFoldDB" id="G2DEN1"/>
<protein>
    <submittedName>
        <fullName evidence="2">Phosphate-specific outer membrane porin OprP</fullName>
    </submittedName>
</protein>
<reference evidence="2" key="1">
    <citation type="journal article" date="2011" name="ISME J.">
        <title>The endosymbionts of the deep-sea tubeworms Riftia pachyptila and Tevnia jerichonana share an identical physiology as revealed by proteogenomic analyses.</title>
        <authorList>
            <person name="Gardebrecht A."/>
            <person name="Markert S."/>
            <person name="Felbeck H."/>
            <person name="Thuermer A."/>
            <person name="Albrecht D."/>
            <person name="Wollherr A."/>
            <person name="Kabisch J."/>
            <person name="Lehmann R."/>
            <person name="Daniel R."/>
            <person name="Liesegang H."/>
            <person name="Hecker M."/>
            <person name="Sievert S.M."/>
            <person name="Schweder T."/>
        </authorList>
    </citation>
    <scope>NUCLEOTIDE SEQUENCE [LARGE SCALE GENOMIC DNA]</scope>
</reference>
<proteinExistence type="predicted"/>
<dbReference type="SUPFAM" id="SSF56935">
    <property type="entry name" value="Porins"/>
    <property type="match status" value="1"/>
</dbReference>
<dbReference type="InterPro" id="IPR010870">
    <property type="entry name" value="Porin_O/P"/>
</dbReference>
<dbReference type="Gene3D" id="2.40.160.10">
    <property type="entry name" value="Porin"/>
    <property type="match status" value="1"/>
</dbReference>
<feature type="region of interest" description="Disordered" evidence="1">
    <location>
        <begin position="97"/>
        <end position="132"/>
    </location>
</feature>
<organism evidence="2 3">
    <name type="scientific">endosymbiont of Riftia pachyptila</name>
    <name type="common">vent Ph05</name>
    <dbReference type="NCBI Taxonomy" id="1048808"/>
    <lineage>
        <taxon>Bacteria</taxon>
        <taxon>Pseudomonadati</taxon>
        <taxon>Pseudomonadota</taxon>
        <taxon>Gammaproteobacteria</taxon>
        <taxon>sulfur-oxidizing symbionts</taxon>
    </lineage>
</organism>
<dbReference type="PATRIC" id="fig|1048808.3.peg.2077"/>
<evidence type="ECO:0000256" key="1">
    <source>
        <dbReference type="SAM" id="MobiDB-lite"/>
    </source>
</evidence>
<evidence type="ECO:0000313" key="3">
    <source>
        <dbReference type="Proteomes" id="UP000004491"/>
    </source>
</evidence>
<keyword evidence="3" id="KW-1185">Reference proteome</keyword>
<name>G2DEN1_9GAMM</name>
<dbReference type="Proteomes" id="UP000004491">
    <property type="component" value="Unassembled WGS sequence"/>
</dbReference>
<dbReference type="EMBL" id="AFOC01000057">
    <property type="protein sequence ID" value="EGV50913.1"/>
    <property type="molecule type" value="Genomic_DNA"/>
</dbReference>
<evidence type="ECO:0000313" key="2">
    <source>
        <dbReference type="EMBL" id="EGV50913.1"/>
    </source>
</evidence>